<dbReference type="InterPro" id="IPR027995">
    <property type="entry name" value="Galactosyl_T_N"/>
</dbReference>
<protein>
    <recommendedName>
        <fullName evidence="11">Beta-1,4-N-acetylgalactosaminyltransferase</fullName>
        <ecNumber evidence="11">2.4.1.-</ecNumber>
    </recommendedName>
    <alternativeName>
        <fullName evidence="11">Beta-4-GalNAcT</fullName>
    </alternativeName>
</protein>
<dbReference type="AlphaFoldDB" id="A0A090KVS8"/>
<evidence type="ECO:0000256" key="3">
    <source>
        <dbReference type="ARBA" id="ARBA00005735"/>
    </source>
</evidence>
<evidence type="ECO:0000256" key="6">
    <source>
        <dbReference type="ARBA" id="ARBA00022692"/>
    </source>
</evidence>
<dbReference type="GO" id="GO:0005975">
    <property type="term" value="P:carbohydrate metabolic process"/>
    <property type="evidence" value="ECO:0007669"/>
    <property type="project" value="InterPro"/>
</dbReference>
<evidence type="ECO:0000256" key="8">
    <source>
        <dbReference type="ARBA" id="ARBA00022989"/>
    </source>
</evidence>
<dbReference type="GO" id="GO:0016020">
    <property type="term" value="C:membrane"/>
    <property type="evidence" value="ECO:0007669"/>
    <property type="project" value="UniProtKB-SubCell"/>
</dbReference>
<dbReference type="GO" id="GO:0008378">
    <property type="term" value="F:galactosyltransferase activity"/>
    <property type="evidence" value="ECO:0007669"/>
    <property type="project" value="TreeGrafter"/>
</dbReference>
<comment type="function">
    <text evidence="11">Catalyzes the transfer of galactose onto proteins or lipids.</text>
</comment>
<dbReference type="GO" id="GO:0005794">
    <property type="term" value="C:Golgi apparatus"/>
    <property type="evidence" value="ECO:0007669"/>
    <property type="project" value="TreeGrafter"/>
</dbReference>
<dbReference type="RefSeq" id="XP_024499191.1">
    <property type="nucleotide sequence ID" value="XM_024652185.1"/>
</dbReference>
<comment type="subcellular location">
    <subcellularLocation>
        <location evidence="1 11">Membrane</location>
        <topology evidence="1 11">Single-pass type II membrane protein</topology>
    </subcellularLocation>
</comment>
<dbReference type="InterPro" id="IPR027791">
    <property type="entry name" value="Galactosyl_T_C"/>
</dbReference>
<keyword evidence="8 11" id="KW-1133">Transmembrane helix</keyword>
<evidence type="ECO:0000256" key="9">
    <source>
        <dbReference type="ARBA" id="ARBA00023136"/>
    </source>
</evidence>
<dbReference type="Pfam" id="PF02709">
    <property type="entry name" value="Glyco_transf_7C"/>
    <property type="match status" value="1"/>
</dbReference>
<comment type="pathway">
    <text evidence="2 11">Protein modification; protein glycosylation.</text>
</comment>
<evidence type="ECO:0000313" key="15">
    <source>
        <dbReference type="Proteomes" id="UP000035682"/>
    </source>
</evidence>
<feature type="transmembrane region" description="Helical" evidence="11">
    <location>
        <begin position="20"/>
        <end position="38"/>
    </location>
</feature>
<dbReference type="GO" id="GO:0006688">
    <property type="term" value="P:glycosphingolipid biosynthetic process"/>
    <property type="evidence" value="ECO:0007669"/>
    <property type="project" value="TreeGrafter"/>
</dbReference>
<keyword evidence="7 11" id="KW-0735">Signal-anchor</keyword>
<keyword evidence="11" id="KW-0464">Manganese</keyword>
<comment type="similarity">
    <text evidence="3 11">Belongs to the glycosyltransferase 7 family.</text>
</comment>
<evidence type="ECO:0000259" key="13">
    <source>
        <dbReference type="Pfam" id="PF13733"/>
    </source>
</evidence>
<dbReference type="InterPro" id="IPR029044">
    <property type="entry name" value="Nucleotide-diphossugar_trans"/>
</dbReference>
<dbReference type="CDD" id="cd00899">
    <property type="entry name" value="b4GalT"/>
    <property type="match status" value="1"/>
</dbReference>
<dbReference type="GeneID" id="36384792"/>
<keyword evidence="10 11" id="KW-0325">Glycoprotein</keyword>
<proteinExistence type="inferred from homology"/>
<dbReference type="PANTHER" id="PTHR19300">
    <property type="entry name" value="BETA-1,4-GALACTOSYLTRANSFERASE"/>
    <property type="match status" value="1"/>
</dbReference>
<accession>A0A090KVS8</accession>
<gene>
    <name evidence="14 16 17" type="ORF">SRAE_X000172300</name>
</gene>
<keyword evidence="4 11" id="KW-0328">Glycosyltransferase</keyword>
<dbReference type="GO" id="GO:0046872">
    <property type="term" value="F:metal ion binding"/>
    <property type="evidence" value="ECO:0007669"/>
    <property type="project" value="UniProtKB-UniRule"/>
</dbReference>
<dbReference type="PANTHER" id="PTHR19300:SF46">
    <property type="entry name" value="BETA-1,4-N-ACETYLGALACTOSAMINYLTRANSFERASE"/>
    <property type="match status" value="1"/>
</dbReference>
<dbReference type="EMBL" id="LN609396">
    <property type="protein sequence ID" value="CEF59981.1"/>
    <property type="molecule type" value="Genomic_DNA"/>
</dbReference>
<organism evidence="14">
    <name type="scientific">Strongyloides ratti</name>
    <name type="common">Parasitic roundworm</name>
    <dbReference type="NCBI Taxonomy" id="34506"/>
    <lineage>
        <taxon>Eukaryota</taxon>
        <taxon>Metazoa</taxon>
        <taxon>Ecdysozoa</taxon>
        <taxon>Nematoda</taxon>
        <taxon>Chromadorea</taxon>
        <taxon>Rhabditida</taxon>
        <taxon>Tylenchina</taxon>
        <taxon>Panagrolaimomorpha</taxon>
        <taxon>Strongyloidoidea</taxon>
        <taxon>Strongyloididae</taxon>
        <taxon>Strongyloides</taxon>
    </lineage>
</organism>
<keyword evidence="5 11" id="KW-0808">Transferase</keyword>
<feature type="domain" description="Galactosyltransferase C-terminal" evidence="12">
    <location>
        <begin position="263"/>
        <end position="339"/>
    </location>
</feature>
<dbReference type="WormBase" id="SRAE_X000172300">
    <property type="protein sequence ID" value="SRP11466"/>
    <property type="gene ID" value="WBGene00267298"/>
</dbReference>
<keyword evidence="11" id="KW-0479">Metal-binding</keyword>
<sequence length="402" mass="46962">MYIIRRRFAFIQISILKKILIFIGGTVFLYLILVNIYFPNYFSNSSDHILIVNKIISQQQENIGSIKDISNVIESNQIKYENKINYSILSSYDRKKNKTKIKGSIMNSIKEKYIKLKKIELKKCLSIDELQITGKIGQGLLLLEELTLEEVQLVHKDINIGGSWKPNDCIPLSKVAIVIPYRDRESHLTRIIAFLIPILQKQKLDFRFIVTEQIGDDLFNKGRIMNAAFIYAESLNVNCVIFHDVDMFPQDYRTPYNCPQTPRHLGAYVNNLGYQLWYPEIVGGVLAININDYRKVNGYSNMYWAWGGEDDDMGKRIMSNNYTIERPNPDIAKYSMLKHVKRKRTAPKLIYNLLKNAAERWPIDGLNETNKWKIENITIKPLYHHLFVNVFEPPKEWRPTTF</sequence>
<evidence type="ECO:0000256" key="7">
    <source>
        <dbReference type="ARBA" id="ARBA00022968"/>
    </source>
</evidence>
<evidence type="ECO:0000256" key="11">
    <source>
        <dbReference type="RuleBase" id="RU368121"/>
    </source>
</evidence>
<dbReference type="Proteomes" id="UP000035682">
    <property type="component" value="Unplaced"/>
</dbReference>
<evidence type="ECO:0000313" key="16">
    <source>
        <dbReference type="WBParaSite" id="SRAE_X000172300.1"/>
    </source>
</evidence>
<dbReference type="EC" id="2.4.1.-" evidence="11"/>
<reference evidence="16" key="3">
    <citation type="submission" date="2020-12" db="UniProtKB">
        <authorList>
            <consortium name="WormBaseParasite"/>
        </authorList>
    </citation>
    <scope>IDENTIFICATION</scope>
</reference>
<evidence type="ECO:0000256" key="10">
    <source>
        <dbReference type="ARBA" id="ARBA00023180"/>
    </source>
</evidence>
<comment type="cofactor">
    <cofactor evidence="11">
        <name>Mn(2+)</name>
        <dbReference type="ChEBI" id="CHEBI:29035"/>
    </cofactor>
</comment>
<evidence type="ECO:0000256" key="5">
    <source>
        <dbReference type="ARBA" id="ARBA00022679"/>
    </source>
</evidence>
<dbReference type="PRINTS" id="PR02050">
    <property type="entry name" value="B14GALTRFASE"/>
</dbReference>
<evidence type="ECO:0000259" key="12">
    <source>
        <dbReference type="Pfam" id="PF02709"/>
    </source>
</evidence>
<reference evidence="14" key="1">
    <citation type="submission" date="2014-09" db="EMBL/GenBank/DDBJ databases">
        <authorList>
            <person name="Aslett A.Martin."/>
        </authorList>
    </citation>
    <scope>NUCLEOTIDE SEQUENCE</scope>
    <source>
        <strain evidence="14">ED321 Heterogonic</strain>
    </source>
</reference>
<dbReference type="Gene3D" id="3.90.550.10">
    <property type="entry name" value="Spore Coat Polysaccharide Biosynthesis Protein SpsA, Chain A"/>
    <property type="match status" value="1"/>
</dbReference>
<dbReference type="SUPFAM" id="SSF53448">
    <property type="entry name" value="Nucleotide-diphospho-sugar transferases"/>
    <property type="match status" value="1"/>
</dbReference>
<evidence type="ECO:0000256" key="2">
    <source>
        <dbReference type="ARBA" id="ARBA00004922"/>
    </source>
</evidence>
<dbReference type="CTD" id="36384792"/>
<reference evidence="15" key="2">
    <citation type="submission" date="2014-09" db="EMBL/GenBank/DDBJ databases">
        <authorList>
            <person name="Martin A.A."/>
        </authorList>
    </citation>
    <scope>NUCLEOTIDE SEQUENCE</scope>
    <source>
        <strain evidence="15">ED321</strain>
    </source>
</reference>
<dbReference type="Pfam" id="PF13733">
    <property type="entry name" value="Glyco_transf_7N"/>
    <property type="match status" value="1"/>
</dbReference>
<feature type="domain" description="Galactosyltransferase N-terminal" evidence="13">
    <location>
        <begin position="144"/>
        <end position="259"/>
    </location>
</feature>
<evidence type="ECO:0000256" key="4">
    <source>
        <dbReference type="ARBA" id="ARBA00022676"/>
    </source>
</evidence>
<keyword evidence="9 11" id="KW-0472">Membrane</keyword>
<dbReference type="InterPro" id="IPR003859">
    <property type="entry name" value="Galactosyl_T"/>
</dbReference>
<dbReference type="WBParaSite" id="SRAE_X000172300.1">
    <property type="protein sequence ID" value="SRAE_X000172300.1"/>
    <property type="gene ID" value="WBGene00267298"/>
</dbReference>
<dbReference type="GO" id="GO:0033842">
    <property type="term" value="F:N-acetyl-beta-glucosaminyl-derivative 4-beta-N-acetylgalactosaminyltransferase activity"/>
    <property type="evidence" value="ECO:0007669"/>
    <property type="project" value="TreeGrafter"/>
</dbReference>
<dbReference type="OrthoDB" id="10038994at2759"/>
<dbReference type="UniPathway" id="UPA00378"/>
<evidence type="ECO:0000256" key="1">
    <source>
        <dbReference type="ARBA" id="ARBA00004606"/>
    </source>
</evidence>
<name>A0A090KVS8_STRRB</name>
<evidence type="ECO:0000313" key="17">
    <source>
        <dbReference type="WormBase" id="SRAE_X000172300"/>
    </source>
</evidence>
<keyword evidence="6 11" id="KW-0812">Transmembrane</keyword>
<keyword evidence="15" id="KW-1185">Reference proteome</keyword>
<evidence type="ECO:0000313" key="14">
    <source>
        <dbReference type="EMBL" id="CEF59981.1"/>
    </source>
</evidence>